<accession>O87497</accession>
<evidence type="ECO:0000256" key="1">
    <source>
        <dbReference type="SAM" id="Phobius"/>
    </source>
</evidence>
<reference evidence="2" key="1">
    <citation type="submission" date="1998-10" db="EMBL/GenBank/DDBJ databases">
        <title>Detailed genetic map of the pYVe227 plasmid of Yersinia enterocolitica serotype O:9.</title>
        <authorList>
            <person name="Iriarte M."/>
            <person name="Lambermont I."/>
            <person name="Kerbourch C."/>
            <person name="Cornelis G.R."/>
        </authorList>
    </citation>
    <scope>NUCLEOTIDE SEQUENCE</scope>
    <source>
        <strain evidence="2">W22703</strain>
        <plasmid evidence="2">pYVe227</plasmid>
    </source>
</reference>
<keyword evidence="1" id="KW-0472">Membrane</keyword>
<organism evidence="2">
    <name type="scientific">Yersinia enterocolitica W22703</name>
    <dbReference type="NCBI Taxonomy" id="913028"/>
    <lineage>
        <taxon>Bacteria</taxon>
        <taxon>Pseudomonadati</taxon>
        <taxon>Pseudomonadota</taxon>
        <taxon>Gammaproteobacteria</taxon>
        <taxon>Enterobacterales</taxon>
        <taxon>Yersiniaceae</taxon>
        <taxon>Yersinia</taxon>
    </lineage>
</organism>
<proteinExistence type="predicted"/>
<sequence length="91" mass="10493">MHKSPEEICQKYCMAAIFRFSTKPFSIGYPGWITPNTTKLFTRYNITINLPTNGNTATDAISALIFLVLLLMLLSSFYWPQNQPYRNIIKL</sequence>
<dbReference type="AlphaFoldDB" id="O87497"/>
<keyword evidence="1" id="KW-1133">Transmembrane helix</keyword>
<dbReference type="EMBL" id="AF102990">
    <property type="protein sequence ID" value="AAD16810.1"/>
    <property type="molecule type" value="Genomic_DNA"/>
</dbReference>
<geneLocation type="plasmid" evidence="2">
    <name>pYVe227</name>
</geneLocation>
<feature type="transmembrane region" description="Helical" evidence="1">
    <location>
        <begin position="60"/>
        <end position="80"/>
    </location>
</feature>
<keyword evidence="2" id="KW-0614">Plasmid</keyword>
<protein>
    <submittedName>
        <fullName evidence="2">Uncharacterized protein</fullName>
    </submittedName>
</protein>
<name>O87497_YEREN</name>
<keyword evidence="1" id="KW-0812">Transmembrane</keyword>
<evidence type="ECO:0000313" key="2">
    <source>
        <dbReference type="EMBL" id="AAD16810.1"/>
    </source>
</evidence>